<dbReference type="Proteomes" id="UP001500897">
    <property type="component" value="Unassembled WGS sequence"/>
</dbReference>
<evidence type="ECO:0000313" key="2">
    <source>
        <dbReference type="Proteomes" id="UP001500897"/>
    </source>
</evidence>
<reference evidence="1 2" key="1">
    <citation type="journal article" date="2019" name="Int. J. Syst. Evol. Microbiol.">
        <title>The Global Catalogue of Microorganisms (GCM) 10K type strain sequencing project: providing services to taxonomists for standard genome sequencing and annotation.</title>
        <authorList>
            <consortium name="The Broad Institute Genomics Platform"/>
            <consortium name="The Broad Institute Genome Sequencing Center for Infectious Disease"/>
            <person name="Wu L."/>
            <person name="Ma J."/>
        </authorList>
    </citation>
    <scope>NUCLEOTIDE SEQUENCE [LARGE SCALE GENOMIC DNA]</scope>
    <source>
        <strain evidence="1 2">JCM 14559</strain>
    </source>
</reference>
<proteinExistence type="predicted"/>
<name>A0ABN2WCC0_9ACTN</name>
<keyword evidence="2" id="KW-1185">Reference proteome</keyword>
<organism evidence="1 2">
    <name type="scientific">Kitasatospora saccharophila</name>
    <dbReference type="NCBI Taxonomy" id="407973"/>
    <lineage>
        <taxon>Bacteria</taxon>
        <taxon>Bacillati</taxon>
        <taxon>Actinomycetota</taxon>
        <taxon>Actinomycetes</taxon>
        <taxon>Kitasatosporales</taxon>
        <taxon>Streptomycetaceae</taxon>
        <taxon>Kitasatospora</taxon>
    </lineage>
</organism>
<protein>
    <submittedName>
        <fullName evidence="1">Uncharacterized protein</fullName>
    </submittedName>
</protein>
<dbReference type="EMBL" id="BAAANS010000005">
    <property type="protein sequence ID" value="GAA2089107.1"/>
    <property type="molecule type" value="Genomic_DNA"/>
</dbReference>
<comment type="caution">
    <text evidence="1">The sequence shown here is derived from an EMBL/GenBank/DDBJ whole genome shotgun (WGS) entry which is preliminary data.</text>
</comment>
<accession>A0ABN2WCC0</accession>
<gene>
    <name evidence="1" type="ORF">GCM10009759_11750</name>
</gene>
<evidence type="ECO:0000313" key="1">
    <source>
        <dbReference type="EMBL" id="GAA2089107.1"/>
    </source>
</evidence>
<sequence>MIEPISTPVTVIWSLVVTFACLSAKSTVAGWPIFTDWAAGFSLPPPAASPPPVPPPVLPPVPPPADEVVPPVLPPVTLPVGVAPVALPVGVPPAAGAEAVEVPAPAASSPVPSLPSGSQAVNESAAAAATAATVNFMVFVRMVRQFLGALRGTVTGLPVRWRPIQK</sequence>